<dbReference type="GO" id="GO:0015179">
    <property type="term" value="F:L-amino acid transmembrane transporter activity"/>
    <property type="evidence" value="ECO:0007669"/>
    <property type="project" value="TreeGrafter"/>
</dbReference>
<feature type="transmembrane region" description="Helical" evidence="6">
    <location>
        <begin position="360"/>
        <end position="380"/>
    </location>
</feature>
<evidence type="ECO:0000256" key="1">
    <source>
        <dbReference type="ARBA" id="ARBA00004141"/>
    </source>
</evidence>
<comment type="subcellular location">
    <subcellularLocation>
        <location evidence="1">Membrane</location>
        <topology evidence="1">Multi-pass membrane protein</topology>
    </subcellularLocation>
</comment>
<evidence type="ECO:0000256" key="4">
    <source>
        <dbReference type="ARBA" id="ARBA00023136"/>
    </source>
</evidence>
<keyword evidence="3 6" id="KW-1133">Transmembrane helix</keyword>
<dbReference type="InterPro" id="IPR013057">
    <property type="entry name" value="AA_transpt_TM"/>
</dbReference>
<dbReference type="HOGENOM" id="CLU_720467_0_0_1"/>
<evidence type="ECO:0000256" key="6">
    <source>
        <dbReference type="SAM" id="Phobius"/>
    </source>
</evidence>
<dbReference type="GeneID" id="17269330"/>
<evidence type="ECO:0000256" key="2">
    <source>
        <dbReference type="ARBA" id="ARBA00022692"/>
    </source>
</evidence>
<evidence type="ECO:0000259" key="7">
    <source>
        <dbReference type="Pfam" id="PF01490"/>
    </source>
</evidence>
<accession>A0A0D3JJV4</accession>
<keyword evidence="9" id="KW-1185">Reference proteome</keyword>
<dbReference type="KEGG" id="ehx:EMIHUDRAFT_116185"/>
<feature type="transmembrane region" description="Helical" evidence="6">
    <location>
        <begin position="111"/>
        <end position="132"/>
    </location>
</feature>
<sequence length="384" mass="38707">MLALQSYLTAVASLVLACAGAGVLSFPWALAASRLPAFGVVGVVVLGACCLGMLVLTDHSLADGHAWCYERILEQAFGWRSARAATAAIVLQQLGSLVGFLVAIADFGGPLGLPAPALLGALGALVLWPLSLLPSLRSLWLPSALSIVAVCAVSGVVVARAVIDDSRCPTGAHGTEPPLDLLAWPSSPARLLECAPLLIFGFNAHLQAPIVASEAALAYPVLLHPLLVSTTPHHSGASPPTLSGAPPTDGGAGAGPSSELLLPPVARLQRTSICCWSICIRCCSPRCPARAAALRSGAIVALTVALALAARHRLNAVFAVLGGSVGAALVCWFPAALLVADARGGIAAGSAWYVAATRGLLAAGLAALGVAALAGTLVTLSRRS</sequence>
<dbReference type="Proteomes" id="UP000013827">
    <property type="component" value="Unassembled WGS sequence"/>
</dbReference>
<dbReference type="Pfam" id="PF01490">
    <property type="entry name" value="Aa_trans"/>
    <property type="match status" value="1"/>
</dbReference>
<evidence type="ECO:0000256" key="5">
    <source>
        <dbReference type="SAM" id="MobiDB-lite"/>
    </source>
</evidence>
<dbReference type="PaxDb" id="2903-EOD23789"/>
<feature type="transmembrane region" description="Helical" evidence="6">
    <location>
        <begin position="84"/>
        <end position="105"/>
    </location>
</feature>
<evidence type="ECO:0000313" key="9">
    <source>
        <dbReference type="Proteomes" id="UP000013827"/>
    </source>
</evidence>
<dbReference type="AlphaFoldDB" id="A0A0D3JJV4"/>
<keyword evidence="2 6" id="KW-0812">Transmembrane</keyword>
<evidence type="ECO:0000313" key="8">
    <source>
        <dbReference type="EnsemblProtists" id="EOD23789"/>
    </source>
</evidence>
<name>A0A0D3JJV4_EMIH1</name>
<reference evidence="8" key="2">
    <citation type="submission" date="2024-10" db="UniProtKB">
        <authorList>
            <consortium name="EnsemblProtists"/>
        </authorList>
    </citation>
    <scope>IDENTIFICATION</scope>
</reference>
<proteinExistence type="predicted"/>
<dbReference type="PANTHER" id="PTHR22950">
    <property type="entry name" value="AMINO ACID TRANSPORTER"/>
    <property type="match status" value="1"/>
</dbReference>
<feature type="transmembrane region" description="Helical" evidence="6">
    <location>
        <begin position="139"/>
        <end position="163"/>
    </location>
</feature>
<dbReference type="EnsemblProtists" id="EOD23789">
    <property type="protein sequence ID" value="EOD23789"/>
    <property type="gene ID" value="EMIHUDRAFT_116185"/>
</dbReference>
<protein>
    <recommendedName>
        <fullName evidence="7">Amino acid transporter transmembrane domain-containing protein</fullName>
    </recommendedName>
</protein>
<organism evidence="8 9">
    <name type="scientific">Emiliania huxleyi (strain CCMP1516)</name>
    <dbReference type="NCBI Taxonomy" id="280463"/>
    <lineage>
        <taxon>Eukaryota</taxon>
        <taxon>Haptista</taxon>
        <taxon>Haptophyta</taxon>
        <taxon>Prymnesiophyceae</taxon>
        <taxon>Isochrysidales</taxon>
        <taxon>Noelaerhabdaceae</taxon>
        <taxon>Emiliania</taxon>
    </lineage>
</organism>
<keyword evidence="4 6" id="KW-0472">Membrane</keyword>
<feature type="transmembrane region" description="Helical" evidence="6">
    <location>
        <begin position="317"/>
        <end position="340"/>
    </location>
</feature>
<feature type="transmembrane region" description="Helical" evidence="6">
    <location>
        <begin position="35"/>
        <end position="56"/>
    </location>
</feature>
<evidence type="ECO:0000256" key="3">
    <source>
        <dbReference type="ARBA" id="ARBA00022989"/>
    </source>
</evidence>
<reference evidence="9" key="1">
    <citation type="journal article" date="2013" name="Nature">
        <title>Pan genome of the phytoplankton Emiliania underpins its global distribution.</title>
        <authorList>
            <person name="Read B.A."/>
            <person name="Kegel J."/>
            <person name="Klute M.J."/>
            <person name="Kuo A."/>
            <person name="Lefebvre S.C."/>
            <person name="Maumus F."/>
            <person name="Mayer C."/>
            <person name="Miller J."/>
            <person name="Monier A."/>
            <person name="Salamov A."/>
            <person name="Young J."/>
            <person name="Aguilar M."/>
            <person name="Claverie J.M."/>
            <person name="Frickenhaus S."/>
            <person name="Gonzalez K."/>
            <person name="Herman E.K."/>
            <person name="Lin Y.C."/>
            <person name="Napier J."/>
            <person name="Ogata H."/>
            <person name="Sarno A.F."/>
            <person name="Shmutz J."/>
            <person name="Schroeder D."/>
            <person name="de Vargas C."/>
            <person name="Verret F."/>
            <person name="von Dassow P."/>
            <person name="Valentin K."/>
            <person name="Van de Peer Y."/>
            <person name="Wheeler G."/>
            <person name="Dacks J.B."/>
            <person name="Delwiche C.F."/>
            <person name="Dyhrman S.T."/>
            <person name="Glockner G."/>
            <person name="John U."/>
            <person name="Richards T."/>
            <person name="Worden A.Z."/>
            <person name="Zhang X."/>
            <person name="Grigoriev I.V."/>
            <person name="Allen A.E."/>
            <person name="Bidle K."/>
            <person name="Borodovsky M."/>
            <person name="Bowler C."/>
            <person name="Brownlee C."/>
            <person name="Cock J.M."/>
            <person name="Elias M."/>
            <person name="Gladyshev V.N."/>
            <person name="Groth M."/>
            <person name="Guda C."/>
            <person name="Hadaegh A."/>
            <person name="Iglesias-Rodriguez M.D."/>
            <person name="Jenkins J."/>
            <person name="Jones B.M."/>
            <person name="Lawson T."/>
            <person name="Leese F."/>
            <person name="Lindquist E."/>
            <person name="Lobanov A."/>
            <person name="Lomsadze A."/>
            <person name="Malik S.B."/>
            <person name="Marsh M.E."/>
            <person name="Mackinder L."/>
            <person name="Mock T."/>
            <person name="Mueller-Roeber B."/>
            <person name="Pagarete A."/>
            <person name="Parker M."/>
            <person name="Probert I."/>
            <person name="Quesneville H."/>
            <person name="Raines C."/>
            <person name="Rensing S.A."/>
            <person name="Riano-Pachon D.M."/>
            <person name="Richier S."/>
            <person name="Rokitta S."/>
            <person name="Shiraiwa Y."/>
            <person name="Soanes D.M."/>
            <person name="van der Giezen M."/>
            <person name="Wahlund T.M."/>
            <person name="Williams B."/>
            <person name="Wilson W."/>
            <person name="Wolfe G."/>
            <person name="Wurch L.L."/>
        </authorList>
    </citation>
    <scope>NUCLEOTIDE SEQUENCE</scope>
</reference>
<dbReference type="GO" id="GO:0016020">
    <property type="term" value="C:membrane"/>
    <property type="evidence" value="ECO:0007669"/>
    <property type="project" value="UniProtKB-SubCell"/>
</dbReference>
<feature type="domain" description="Amino acid transporter transmembrane" evidence="7">
    <location>
        <begin position="6"/>
        <end position="205"/>
    </location>
</feature>
<feature type="region of interest" description="Disordered" evidence="5">
    <location>
        <begin position="234"/>
        <end position="255"/>
    </location>
</feature>
<dbReference type="RefSeq" id="XP_005776218.1">
    <property type="nucleotide sequence ID" value="XM_005776161.1"/>
</dbReference>